<comment type="pathway">
    <text evidence="2">Protein modification; protein glycosylation.</text>
</comment>
<dbReference type="PANTHER" id="PTHR23033:SF14">
    <property type="entry name" value="GLYCOPROTEIN-N-ACETYLGALACTOSAMINE 3-BETA-GALACTOSYLTRANSFERASE 1-RELATED"/>
    <property type="match status" value="1"/>
</dbReference>
<evidence type="ECO:0000256" key="9">
    <source>
        <dbReference type="ARBA" id="ARBA00022968"/>
    </source>
</evidence>
<keyword evidence="6" id="KW-0808">Transferase</keyword>
<keyword evidence="7 12" id="KW-0812">Transmembrane</keyword>
<evidence type="ECO:0000256" key="2">
    <source>
        <dbReference type="ARBA" id="ARBA00004922"/>
    </source>
</evidence>
<comment type="similarity">
    <text evidence="3">Belongs to the glycosyltransferase 31 family. Beta3-Gal-T subfamily.</text>
</comment>
<evidence type="ECO:0000256" key="6">
    <source>
        <dbReference type="ARBA" id="ARBA00022679"/>
    </source>
</evidence>
<dbReference type="Pfam" id="PF02434">
    <property type="entry name" value="Fringe"/>
    <property type="match status" value="1"/>
</dbReference>
<evidence type="ECO:0000256" key="8">
    <source>
        <dbReference type="ARBA" id="ARBA00022741"/>
    </source>
</evidence>
<dbReference type="EMBL" id="JAPWTJ010000053">
    <property type="protein sequence ID" value="KAJ8983974.1"/>
    <property type="molecule type" value="Genomic_DNA"/>
</dbReference>
<keyword evidence="5" id="KW-0328">Glycosyltransferase</keyword>
<name>A0ABQ9K0Y6_9CUCU</name>
<keyword evidence="9" id="KW-0735">Signal-anchor</keyword>
<dbReference type="InterPro" id="IPR026050">
    <property type="entry name" value="C1GALT1/C1GALT1_chp1"/>
</dbReference>
<dbReference type="EC" id="2.4.1.122" evidence="4"/>
<evidence type="ECO:0000256" key="4">
    <source>
        <dbReference type="ARBA" id="ARBA00012557"/>
    </source>
</evidence>
<dbReference type="InterPro" id="IPR003378">
    <property type="entry name" value="Fringe-like_glycosylTrfase"/>
</dbReference>
<keyword evidence="8" id="KW-0547">Nucleotide-binding</keyword>
<evidence type="ECO:0000256" key="5">
    <source>
        <dbReference type="ARBA" id="ARBA00022676"/>
    </source>
</evidence>
<dbReference type="Gene3D" id="3.90.550.50">
    <property type="match status" value="1"/>
</dbReference>
<evidence type="ECO:0000256" key="1">
    <source>
        <dbReference type="ARBA" id="ARBA00004606"/>
    </source>
</evidence>
<evidence type="ECO:0000313" key="14">
    <source>
        <dbReference type="EMBL" id="KAJ8983974.1"/>
    </source>
</evidence>
<evidence type="ECO:0000313" key="15">
    <source>
        <dbReference type="Proteomes" id="UP001162164"/>
    </source>
</evidence>
<comment type="subcellular location">
    <subcellularLocation>
        <location evidence="1">Membrane</location>
        <topology evidence="1">Single-pass type II membrane protein</topology>
    </subcellularLocation>
</comment>
<sequence length="369" mass="42525">MFRTKLVKWVTIHIYYTLSNVCNAIGKIIPKKMGFIRTYKGPPINRQFLLTLLMGLAMGFTVAYLALTPDLFIDAHSSLEMEYMAGPVVDPGTHSQNEEFHSMEDSTVADRLYSEVKVLCWVMTGPKNHESRAKHVKATWGKRCNVLLFMSSKEDKSLPAIALSVGEGRNNLWLKTKEAFKYIHKHYIDKADWFLKADDDTYVILENLRYMLMPHRPSEAVYFGCRFRPYVKQGYMSGGAGYVLSKEALKRFVEIALTNSTGCSKSHSGAEDVEMGRGRFFPFVPEHHLIPGHTPKNFWYWNYIYYEIKEGMECCSDNAVSFHYVSPNQMYVLEYLIYHLRPYGISFHVDMPPELAQPSSSMRYEITTT</sequence>
<keyword evidence="11 12" id="KW-0472">Membrane</keyword>
<keyword evidence="15" id="KW-1185">Reference proteome</keyword>
<evidence type="ECO:0000259" key="13">
    <source>
        <dbReference type="Pfam" id="PF02434"/>
    </source>
</evidence>
<evidence type="ECO:0000256" key="3">
    <source>
        <dbReference type="ARBA" id="ARBA00006462"/>
    </source>
</evidence>
<evidence type="ECO:0000256" key="12">
    <source>
        <dbReference type="SAM" id="Phobius"/>
    </source>
</evidence>
<evidence type="ECO:0000256" key="7">
    <source>
        <dbReference type="ARBA" id="ARBA00022692"/>
    </source>
</evidence>
<gene>
    <name evidence="14" type="ORF">NQ317_008678</name>
</gene>
<feature type="transmembrane region" description="Helical" evidence="12">
    <location>
        <begin position="47"/>
        <end position="67"/>
    </location>
</feature>
<dbReference type="PANTHER" id="PTHR23033">
    <property type="entry name" value="BETA1,3-GALACTOSYLTRANSFERASE"/>
    <property type="match status" value="1"/>
</dbReference>
<evidence type="ECO:0000256" key="11">
    <source>
        <dbReference type="ARBA" id="ARBA00023136"/>
    </source>
</evidence>
<evidence type="ECO:0000256" key="10">
    <source>
        <dbReference type="ARBA" id="ARBA00022989"/>
    </source>
</evidence>
<reference evidence="14" key="1">
    <citation type="journal article" date="2023" name="Insect Mol. Biol.">
        <title>Genome sequencing provides insights into the evolution of gene families encoding plant cell wall-degrading enzymes in longhorned beetles.</title>
        <authorList>
            <person name="Shin N.R."/>
            <person name="Okamura Y."/>
            <person name="Kirsch R."/>
            <person name="Pauchet Y."/>
        </authorList>
    </citation>
    <scope>NUCLEOTIDE SEQUENCE</scope>
    <source>
        <strain evidence="14">MMC_N1</strain>
    </source>
</reference>
<proteinExistence type="inferred from homology"/>
<comment type="caution">
    <text evidence="14">The sequence shown here is derived from an EMBL/GenBank/DDBJ whole genome shotgun (WGS) entry which is preliminary data.</text>
</comment>
<accession>A0ABQ9K0Y6</accession>
<feature type="domain" description="Fringe-like glycosyltransferase" evidence="13">
    <location>
        <begin position="118"/>
        <end position="256"/>
    </location>
</feature>
<keyword evidence="10 12" id="KW-1133">Transmembrane helix</keyword>
<dbReference type="Proteomes" id="UP001162164">
    <property type="component" value="Unassembled WGS sequence"/>
</dbReference>
<organism evidence="14 15">
    <name type="scientific">Molorchus minor</name>
    <dbReference type="NCBI Taxonomy" id="1323400"/>
    <lineage>
        <taxon>Eukaryota</taxon>
        <taxon>Metazoa</taxon>
        <taxon>Ecdysozoa</taxon>
        <taxon>Arthropoda</taxon>
        <taxon>Hexapoda</taxon>
        <taxon>Insecta</taxon>
        <taxon>Pterygota</taxon>
        <taxon>Neoptera</taxon>
        <taxon>Endopterygota</taxon>
        <taxon>Coleoptera</taxon>
        <taxon>Polyphaga</taxon>
        <taxon>Cucujiformia</taxon>
        <taxon>Chrysomeloidea</taxon>
        <taxon>Cerambycidae</taxon>
        <taxon>Lamiinae</taxon>
        <taxon>Monochamini</taxon>
        <taxon>Molorchus</taxon>
    </lineage>
</organism>
<protein>
    <recommendedName>
        <fullName evidence="4">N-acetylgalactosaminide beta-1,3-galactosyltransferase</fullName>
        <ecNumber evidence="4">2.4.1.122</ecNumber>
    </recommendedName>
</protein>